<reference evidence="3 4" key="1">
    <citation type="submission" date="2017-07" db="EMBL/GenBank/DDBJ databases">
        <title>Genome Sequence of Arenibacter algicola Strain SMS7 Isolated from a culture of the Diatom Skeletonema marinoi.</title>
        <authorList>
            <person name="Topel M."/>
            <person name="Pinder M.I.M."/>
            <person name="Johansson O.N."/>
            <person name="Kourtchenko O."/>
            <person name="Godhe A."/>
            <person name="Clarke A.K."/>
        </authorList>
    </citation>
    <scope>NUCLEOTIDE SEQUENCE [LARGE SCALE GENOMIC DNA]</scope>
    <source>
        <strain evidence="3 4">SMS7</strain>
    </source>
</reference>
<dbReference type="RefSeq" id="WP_093979086.1">
    <property type="nucleotide sequence ID" value="NZ_CP022515.1"/>
</dbReference>
<dbReference type="EMBL" id="CP022515">
    <property type="protein sequence ID" value="ASO06650.1"/>
    <property type="molecule type" value="Genomic_DNA"/>
</dbReference>
<dbReference type="PANTHER" id="PTHR42850:SF2">
    <property type="entry name" value="BLL5683 PROTEIN"/>
    <property type="match status" value="1"/>
</dbReference>
<dbReference type="PANTHER" id="PTHR42850">
    <property type="entry name" value="METALLOPHOSPHOESTERASE"/>
    <property type="match status" value="1"/>
</dbReference>
<dbReference type="Proteomes" id="UP000204551">
    <property type="component" value="Chromosome"/>
</dbReference>
<proteinExistence type="inferred from homology"/>
<comment type="similarity">
    <text evidence="1">Belongs to the metallophosphoesterase superfamily. YfcE family.</text>
</comment>
<dbReference type="InterPro" id="IPR011152">
    <property type="entry name" value="Pesterase_MJ0912"/>
</dbReference>
<dbReference type="InterPro" id="IPR024654">
    <property type="entry name" value="Calcineurin-like_PHP_lpxH"/>
</dbReference>
<dbReference type="SUPFAM" id="SSF56300">
    <property type="entry name" value="Metallo-dependent phosphatases"/>
    <property type="match status" value="1"/>
</dbReference>
<evidence type="ECO:0000259" key="2">
    <source>
        <dbReference type="Pfam" id="PF12850"/>
    </source>
</evidence>
<dbReference type="Gene3D" id="3.60.21.10">
    <property type="match status" value="1"/>
</dbReference>
<dbReference type="KEGG" id="aalg:AREALGSMS7_03223"/>
<gene>
    <name evidence="3" type="ORF">AREALGSMS7_03223</name>
</gene>
<organism evidence="3 4">
    <name type="scientific">Arenibacter algicola</name>
    <dbReference type="NCBI Taxonomy" id="616991"/>
    <lineage>
        <taxon>Bacteria</taxon>
        <taxon>Pseudomonadati</taxon>
        <taxon>Bacteroidota</taxon>
        <taxon>Flavobacteriia</taxon>
        <taxon>Flavobacteriales</taxon>
        <taxon>Flavobacteriaceae</taxon>
        <taxon>Arenibacter</taxon>
    </lineage>
</organism>
<evidence type="ECO:0000313" key="3">
    <source>
        <dbReference type="EMBL" id="ASO06650.1"/>
    </source>
</evidence>
<evidence type="ECO:0000313" key="4">
    <source>
        <dbReference type="Proteomes" id="UP000204551"/>
    </source>
</evidence>
<dbReference type="PIRSF" id="PIRSF000883">
    <property type="entry name" value="Pesterase_MJ0912"/>
    <property type="match status" value="1"/>
</dbReference>
<evidence type="ECO:0000256" key="1">
    <source>
        <dbReference type="ARBA" id="ARBA00008950"/>
    </source>
</evidence>
<sequence length="237" mass="27450">MKIGVISDIHGNYEALKSVLKELDRLGVSKIYSLGDVVGYYSQVNECCEELIDRDIPNLMGNHDWYLSSGGFCLRSKSVNDCLKYQRKVITTKNIEWLRKSEIQRFVGNIHMVHGGWSDPIDEYIWEPSEKYFSKIFGKIFISGHRHIQVLKQFGDKTYCNPVSVGQPRDNNPKAAFAVVENDNILLKRVDYDIDKVNKLMIKAGFDDSNYKALKKEERYYAGFKKKDYPIKCVNRK</sequence>
<dbReference type="InterPro" id="IPR029052">
    <property type="entry name" value="Metallo-depent_PP-like"/>
</dbReference>
<accession>A0A221UZF4</accession>
<name>A0A221UZF4_9FLAO</name>
<dbReference type="Pfam" id="PF12850">
    <property type="entry name" value="Metallophos_2"/>
    <property type="match status" value="1"/>
</dbReference>
<dbReference type="AlphaFoldDB" id="A0A221UZF4"/>
<dbReference type="GO" id="GO:0005737">
    <property type="term" value="C:cytoplasm"/>
    <property type="evidence" value="ECO:0007669"/>
    <property type="project" value="TreeGrafter"/>
</dbReference>
<protein>
    <submittedName>
        <fullName evidence="3">Phosphodiesterase</fullName>
    </submittedName>
</protein>
<dbReference type="GO" id="GO:0016791">
    <property type="term" value="F:phosphatase activity"/>
    <property type="evidence" value="ECO:0007669"/>
    <property type="project" value="TreeGrafter"/>
</dbReference>
<feature type="domain" description="Calcineurin-like phosphoesterase" evidence="2">
    <location>
        <begin position="1"/>
        <end position="182"/>
    </location>
</feature>
<dbReference type="InterPro" id="IPR050126">
    <property type="entry name" value="Ap4A_hydrolase"/>
</dbReference>